<reference evidence="1" key="1">
    <citation type="submission" date="2013-10" db="EMBL/GenBank/DDBJ databases">
        <title>Draft genome sequence of Clostridium botulinum type B strain Osaka05.</title>
        <authorList>
            <person name="Sakaguchi Y."/>
            <person name="Hosomi K."/>
            <person name="Uchiyama J."/>
            <person name="Ogura Y."/>
            <person name="Sakaguchi M."/>
            <person name="Kohda T."/>
            <person name="Mukamoto M."/>
            <person name="Misawa N."/>
            <person name="Matsuzaki S."/>
            <person name="Hayashi T."/>
            <person name="Kozaki S."/>
        </authorList>
    </citation>
    <scope>NUCLEOTIDE SEQUENCE</scope>
    <source>
        <strain evidence="1">Osaka05</strain>
    </source>
</reference>
<proteinExistence type="predicted"/>
<sequence>MIKTKLFTGLTALEAVYDYQGFIKRNQNLEIISVNILKDNFVLLTYKTCKEDIKG</sequence>
<protein>
    <recommendedName>
        <fullName evidence="2">Acetate CoA-transferase</fullName>
    </recommendedName>
</protein>
<evidence type="ECO:0008006" key="2">
    <source>
        <dbReference type="Google" id="ProtNLM"/>
    </source>
</evidence>
<dbReference type="Proteomes" id="UP000054164">
    <property type="component" value="Unassembled WGS sequence"/>
</dbReference>
<dbReference type="AlphaFoldDB" id="A0A060N6G3"/>
<dbReference type="EMBL" id="BA000059">
    <property type="protein sequence ID" value="BAO05195.1"/>
    <property type="molecule type" value="Genomic_DNA"/>
</dbReference>
<gene>
    <name evidence="1" type="ORF">CBO05P2_170</name>
</gene>
<organism evidence="1">
    <name type="scientific">Clostridium botulinum B str. Osaka05</name>
    <dbReference type="NCBI Taxonomy" id="1407017"/>
    <lineage>
        <taxon>Bacteria</taxon>
        <taxon>Bacillati</taxon>
        <taxon>Bacillota</taxon>
        <taxon>Clostridia</taxon>
        <taxon>Eubacteriales</taxon>
        <taxon>Clostridiaceae</taxon>
        <taxon>Clostridium</taxon>
    </lineage>
</organism>
<accession>A0A060N6G3</accession>
<dbReference type="RefSeq" id="WP_030032379.1">
    <property type="nucleotide sequence ID" value="NZ_BA000059.1"/>
</dbReference>
<name>A0A060N6G3_CLOBO</name>
<evidence type="ECO:0000313" key="1">
    <source>
        <dbReference type="EMBL" id="BAO05195.1"/>
    </source>
</evidence>
<dbReference type="HOGENOM" id="CLU_3023842_0_0_9"/>